<reference evidence="3 4" key="1">
    <citation type="journal article" date="2015" name="PeerJ">
        <title>First genomic representation of candidate bacterial phylum KSB3 points to enhanced environmental sensing as a trigger of wastewater bulking.</title>
        <authorList>
            <person name="Sekiguchi Y."/>
            <person name="Ohashi A."/>
            <person name="Parks D.H."/>
            <person name="Yamauchi T."/>
            <person name="Tyson G.W."/>
            <person name="Hugenholtz P."/>
        </authorList>
    </citation>
    <scope>NUCLEOTIDE SEQUENCE [LARGE SCALE GENOMIC DNA]</scope>
</reference>
<dbReference type="InterPro" id="IPR052515">
    <property type="entry name" value="Gfo/Idh/MocA_Oxidoreductase"/>
</dbReference>
<gene>
    <name evidence="3" type="ORF">U27_03484</name>
</gene>
<evidence type="ECO:0000259" key="1">
    <source>
        <dbReference type="Pfam" id="PF01408"/>
    </source>
</evidence>
<dbReference type="SUPFAM" id="SSF51735">
    <property type="entry name" value="NAD(P)-binding Rossmann-fold domains"/>
    <property type="match status" value="1"/>
</dbReference>
<sequence length="342" mass="37948">MNTTKCFGVGIRGAGQVAYEHARAIANNPHLYLAAVCSRSEESAQKLAAQCEPQAKIYQHYEDLLTDAHVDIVSICMPNYLHAREAIQAFAAGKHLILEKPAAINFEELHELRKAAQKATTRSVVSFVLRWHPLINNLKALLAQGAIGDIYYTEADYWHGIKPTFSSYHWIRHKEFAGGAMITGGCHAADIIRYLTGKEAAEVFAYRCKNRQDFEYDTTLVASVKFRDETVGKLSVSLDGLCFPYQFNIDLLGSSGAIRDNRIYSKTLFPEQTDFVTLPCITPNSGSVSHHPFQQEIDNLVNHLLHGSPILSDVLDACHSMEIALAIEESAATGKPLKIKET</sequence>
<feature type="domain" description="Gfo/Idh/MocA-like oxidoreductase C-terminal" evidence="2">
    <location>
        <begin position="139"/>
        <end position="339"/>
    </location>
</feature>
<dbReference type="Proteomes" id="UP000030661">
    <property type="component" value="Unassembled WGS sequence"/>
</dbReference>
<evidence type="ECO:0000313" key="4">
    <source>
        <dbReference type="Proteomes" id="UP000030661"/>
    </source>
</evidence>
<dbReference type="Pfam" id="PF01408">
    <property type="entry name" value="GFO_IDH_MocA"/>
    <property type="match status" value="1"/>
</dbReference>
<accession>A0A081BW17</accession>
<dbReference type="EMBL" id="DF820464">
    <property type="protein sequence ID" value="GAK56522.1"/>
    <property type="molecule type" value="Genomic_DNA"/>
</dbReference>
<dbReference type="GO" id="GO:0000166">
    <property type="term" value="F:nucleotide binding"/>
    <property type="evidence" value="ECO:0007669"/>
    <property type="project" value="InterPro"/>
</dbReference>
<dbReference type="SUPFAM" id="SSF55347">
    <property type="entry name" value="Glyceraldehyde-3-phosphate dehydrogenase-like, C-terminal domain"/>
    <property type="match status" value="1"/>
</dbReference>
<dbReference type="STRING" id="1499967.U27_03484"/>
<dbReference type="Gene3D" id="3.30.360.10">
    <property type="entry name" value="Dihydrodipicolinate Reductase, domain 2"/>
    <property type="match status" value="1"/>
</dbReference>
<dbReference type="PANTHER" id="PTHR43249">
    <property type="entry name" value="UDP-N-ACETYL-2-AMINO-2-DEOXY-D-GLUCURONATE OXIDASE"/>
    <property type="match status" value="1"/>
</dbReference>
<dbReference type="InterPro" id="IPR000683">
    <property type="entry name" value="Gfo/Idh/MocA-like_OxRdtase_N"/>
</dbReference>
<protein>
    <submittedName>
        <fullName evidence="3">Oxidoreductase</fullName>
    </submittedName>
</protein>
<dbReference type="PANTHER" id="PTHR43249:SF1">
    <property type="entry name" value="D-GLUCOSIDE 3-DEHYDROGENASE"/>
    <property type="match status" value="1"/>
</dbReference>
<keyword evidence="4" id="KW-1185">Reference proteome</keyword>
<dbReference type="InterPro" id="IPR036291">
    <property type="entry name" value="NAD(P)-bd_dom_sf"/>
</dbReference>
<proteinExistence type="predicted"/>
<dbReference type="HOGENOM" id="CLU_023194_1_3_0"/>
<dbReference type="Pfam" id="PF02894">
    <property type="entry name" value="GFO_IDH_MocA_C"/>
    <property type="match status" value="1"/>
</dbReference>
<name>A0A081BW17_VECG1</name>
<evidence type="ECO:0000259" key="2">
    <source>
        <dbReference type="Pfam" id="PF02894"/>
    </source>
</evidence>
<evidence type="ECO:0000313" key="3">
    <source>
        <dbReference type="EMBL" id="GAK56522.1"/>
    </source>
</evidence>
<dbReference type="InterPro" id="IPR004104">
    <property type="entry name" value="Gfo/Idh/MocA-like_OxRdtase_C"/>
</dbReference>
<dbReference type="eggNOG" id="COG0673">
    <property type="taxonomic scope" value="Bacteria"/>
</dbReference>
<dbReference type="Gene3D" id="3.40.50.720">
    <property type="entry name" value="NAD(P)-binding Rossmann-like Domain"/>
    <property type="match status" value="1"/>
</dbReference>
<dbReference type="AlphaFoldDB" id="A0A081BW17"/>
<organism evidence="3 4">
    <name type="scientific">Vecturithrix granuli</name>
    <dbReference type="NCBI Taxonomy" id="1499967"/>
    <lineage>
        <taxon>Bacteria</taxon>
        <taxon>Candidatus Moduliflexota</taxon>
        <taxon>Candidatus Vecturitrichia</taxon>
        <taxon>Candidatus Vecturitrichales</taxon>
        <taxon>Candidatus Vecturitrichaceae</taxon>
        <taxon>Candidatus Vecturithrix</taxon>
    </lineage>
</organism>
<feature type="domain" description="Gfo/Idh/MocA-like oxidoreductase N-terminal" evidence="1">
    <location>
        <begin position="7"/>
        <end position="124"/>
    </location>
</feature>